<proteinExistence type="predicted"/>
<evidence type="ECO:0000256" key="1">
    <source>
        <dbReference type="SAM" id="Phobius"/>
    </source>
</evidence>
<keyword evidence="3" id="KW-1185">Reference proteome</keyword>
<dbReference type="AlphaFoldDB" id="A0A848KU04"/>
<organism evidence="2 3">
    <name type="scientific">Gordonia asplenii</name>
    <dbReference type="NCBI Taxonomy" id="2725283"/>
    <lineage>
        <taxon>Bacteria</taxon>
        <taxon>Bacillati</taxon>
        <taxon>Actinomycetota</taxon>
        <taxon>Actinomycetes</taxon>
        <taxon>Mycobacteriales</taxon>
        <taxon>Gordoniaceae</taxon>
        <taxon>Gordonia</taxon>
    </lineage>
</organism>
<dbReference type="RefSeq" id="WP_170193985.1">
    <property type="nucleotide sequence ID" value="NZ_JABBNB010000008.1"/>
</dbReference>
<accession>A0A848KU04</accession>
<feature type="transmembrane region" description="Helical" evidence="1">
    <location>
        <begin position="90"/>
        <end position="112"/>
    </location>
</feature>
<comment type="caution">
    <text evidence="2">The sequence shown here is derived from an EMBL/GenBank/DDBJ whole genome shotgun (WGS) entry which is preliminary data.</text>
</comment>
<evidence type="ECO:0000313" key="2">
    <source>
        <dbReference type="EMBL" id="NMO01477.1"/>
    </source>
</evidence>
<sequence length="117" mass="12183">MTTASPNDRPLAIALVVVQCPLVFLGYGLAQLSKLDDSHCSFRPGDGYADCGDPSWPDRAATAGAIGGGALLVLTAVSIGWAIARGRRSLPIAIWFLAVQALLLCVTVWMAAQFGPA</sequence>
<feature type="transmembrane region" description="Helical" evidence="1">
    <location>
        <begin position="12"/>
        <end position="30"/>
    </location>
</feature>
<keyword evidence="1" id="KW-1133">Transmembrane helix</keyword>
<evidence type="ECO:0000313" key="3">
    <source>
        <dbReference type="Proteomes" id="UP000550729"/>
    </source>
</evidence>
<keyword evidence="1" id="KW-0472">Membrane</keyword>
<keyword evidence="1" id="KW-0812">Transmembrane</keyword>
<gene>
    <name evidence="2" type="ORF">HH308_09660</name>
</gene>
<dbReference type="Proteomes" id="UP000550729">
    <property type="component" value="Unassembled WGS sequence"/>
</dbReference>
<name>A0A848KU04_9ACTN</name>
<protein>
    <submittedName>
        <fullName evidence="2">Uncharacterized protein</fullName>
    </submittedName>
</protein>
<dbReference type="EMBL" id="JABBNB010000008">
    <property type="protein sequence ID" value="NMO01477.1"/>
    <property type="molecule type" value="Genomic_DNA"/>
</dbReference>
<feature type="transmembrane region" description="Helical" evidence="1">
    <location>
        <begin position="63"/>
        <end position="83"/>
    </location>
</feature>
<reference evidence="2 3" key="1">
    <citation type="submission" date="2020-04" db="EMBL/GenBank/DDBJ databases">
        <title>Gordonia sp. nov. TBRC 11910.</title>
        <authorList>
            <person name="Suriyachadkun C."/>
        </authorList>
    </citation>
    <scope>NUCLEOTIDE SEQUENCE [LARGE SCALE GENOMIC DNA]</scope>
    <source>
        <strain evidence="2 3">TBRC 11910</strain>
    </source>
</reference>